<proteinExistence type="predicted"/>
<accession>A0ACB5TCZ8</accession>
<dbReference type="EMBL" id="BSXS01006603">
    <property type="protein sequence ID" value="GME85740.1"/>
    <property type="molecule type" value="Genomic_DNA"/>
</dbReference>
<sequence length="139" mass="15586">MSFDLLNFFWSLFPKNTTEKPKSSKPAESNISIMATQQQTQLPNTGNSASSSKSSKKSPKQQQMQRQNQTPKPKNGHLFVLVHGLWGDASNLNVVEQILQDCVKDFHGTNDQVYSLKPRTFGYLKTYDGVKALVLLVIV</sequence>
<evidence type="ECO:0000313" key="2">
    <source>
        <dbReference type="Proteomes" id="UP001165064"/>
    </source>
</evidence>
<evidence type="ECO:0000313" key="1">
    <source>
        <dbReference type="EMBL" id="GME85740.1"/>
    </source>
</evidence>
<name>A0ACB5TCZ8_AMBMO</name>
<keyword evidence="2" id="KW-1185">Reference proteome</keyword>
<gene>
    <name evidence="1" type="ORF">Amon02_000776400</name>
</gene>
<dbReference type="Proteomes" id="UP001165064">
    <property type="component" value="Unassembled WGS sequence"/>
</dbReference>
<organism evidence="1 2">
    <name type="scientific">Ambrosiozyma monospora</name>
    <name type="common">Yeast</name>
    <name type="synonym">Endomycopsis monosporus</name>
    <dbReference type="NCBI Taxonomy" id="43982"/>
    <lineage>
        <taxon>Eukaryota</taxon>
        <taxon>Fungi</taxon>
        <taxon>Dikarya</taxon>
        <taxon>Ascomycota</taxon>
        <taxon>Saccharomycotina</taxon>
        <taxon>Pichiomycetes</taxon>
        <taxon>Pichiales</taxon>
        <taxon>Pichiaceae</taxon>
        <taxon>Ambrosiozyma</taxon>
    </lineage>
</organism>
<reference evidence="1" key="1">
    <citation type="submission" date="2023-04" db="EMBL/GenBank/DDBJ databases">
        <title>Ambrosiozyma monospora NBRC 10751.</title>
        <authorList>
            <person name="Ichikawa N."/>
            <person name="Sato H."/>
            <person name="Tonouchi N."/>
        </authorList>
    </citation>
    <scope>NUCLEOTIDE SEQUENCE</scope>
    <source>
        <strain evidence="1">NBRC 10751</strain>
    </source>
</reference>
<protein>
    <submittedName>
        <fullName evidence="1">Unnamed protein product</fullName>
    </submittedName>
</protein>
<comment type="caution">
    <text evidence="1">The sequence shown here is derived from an EMBL/GenBank/DDBJ whole genome shotgun (WGS) entry which is preliminary data.</text>
</comment>